<dbReference type="GeneID" id="75916196"/>
<protein>
    <submittedName>
        <fullName evidence="2">Uncharacterized protein</fullName>
    </submittedName>
</protein>
<organism evidence="2 3">
    <name type="scientific">Umbelopsis ramanniana AG</name>
    <dbReference type="NCBI Taxonomy" id="1314678"/>
    <lineage>
        <taxon>Eukaryota</taxon>
        <taxon>Fungi</taxon>
        <taxon>Fungi incertae sedis</taxon>
        <taxon>Mucoromycota</taxon>
        <taxon>Mucoromycotina</taxon>
        <taxon>Umbelopsidomycetes</taxon>
        <taxon>Umbelopsidales</taxon>
        <taxon>Umbelopsidaceae</taxon>
        <taxon>Umbelopsis</taxon>
    </lineage>
</organism>
<keyword evidence="1" id="KW-1133">Transmembrane helix</keyword>
<dbReference type="AlphaFoldDB" id="A0AAD5E565"/>
<gene>
    <name evidence="2" type="ORF">K450DRAFT_252270</name>
</gene>
<keyword evidence="3" id="KW-1185">Reference proteome</keyword>
<comment type="caution">
    <text evidence="2">The sequence shown here is derived from an EMBL/GenBank/DDBJ whole genome shotgun (WGS) entry which is preliminary data.</text>
</comment>
<evidence type="ECO:0000313" key="2">
    <source>
        <dbReference type="EMBL" id="KAI8577403.1"/>
    </source>
</evidence>
<sequence>MLSHVRSSARSVTTTRQPLFNLGYPKNQNWPIVPNKASGKINPRVGWDHVILLQCAIANLPSNVDHRRSFGYSLSNFFLSKREIFRPRLLFLSFSLIISFTHLYTFHHSAIR</sequence>
<reference evidence="2" key="1">
    <citation type="submission" date="2021-06" db="EMBL/GenBank/DDBJ databases">
        <authorList>
            <consortium name="DOE Joint Genome Institute"/>
            <person name="Mondo S.J."/>
            <person name="Amses K.R."/>
            <person name="Simmons D.R."/>
            <person name="Longcore J.E."/>
            <person name="Seto K."/>
            <person name="Alves G.H."/>
            <person name="Bonds A.E."/>
            <person name="Quandt C.A."/>
            <person name="Davis W.J."/>
            <person name="Chang Y."/>
            <person name="Letcher P.M."/>
            <person name="Powell M.J."/>
            <person name="Kuo A."/>
            <person name="Labutti K."/>
            <person name="Pangilinan J."/>
            <person name="Andreopoulos W."/>
            <person name="Tritt A."/>
            <person name="Riley R."/>
            <person name="Hundley H."/>
            <person name="Johnson J."/>
            <person name="Lipzen A."/>
            <person name="Barry K."/>
            <person name="Berbee M.L."/>
            <person name="Buchler N.E."/>
            <person name="Grigoriev I.V."/>
            <person name="Spatafora J.W."/>
            <person name="Stajich J.E."/>
            <person name="James T.Y."/>
        </authorList>
    </citation>
    <scope>NUCLEOTIDE SEQUENCE</scope>
    <source>
        <strain evidence="2">AG</strain>
    </source>
</reference>
<evidence type="ECO:0000313" key="3">
    <source>
        <dbReference type="Proteomes" id="UP001206595"/>
    </source>
</evidence>
<name>A0AAD5E565_UMBRA</name>
<dbReference type="Proteomes" id="UP001206595">
    <property type="component" value="Unassembled WGS sequence"/>
</dbReference>
<keyword evidence="1" id="KW-0472">Membrane</keyword>
<keyword evidence="1" id="KW-0812">Transmembrane</keyword>
<evidence type="ECO:0000256" key="1">
    <source>
        <dbReference type="SAM" id="Phobius"/>
    </source>
</evidence>
<accession>A0AAD5E565</accession>
<dbReference type="EMBL" id="MU620941">
    <property type="protein sequence ID" value="KAI8577403.1"/>
    <property type="molecule type" value="Genomic_DNA"/>
</dbReference>
<proteinExistence type="predicted"/>
<dbReference type="RefSeq" id="XP_051442407.1">
    <property type="nucleotide sequence ID" value="XM_051590853.1"/>
</dbReference>
<reference evidence="2" key="2">
    <citation type="journal article" date="2022" name="Proc. Natl. Acad. Sci. U.S.A.">
        <title>Diploid-dominant life cycles characterize the early evolution of Fungi.</title>
        <authorList>
            <person name="Amses K.R."/>
            <person name="Simmons D.R."/>
            <person name="Longcore J.E."/>
            <person name="Mondo S.J."/>
            <person name="Seto K."/>
            <person name="Jeronimo G.H."/>
            <person name="Bonds A.E."/>
            <person name="Quandt C.A."/>
            <person name="Davis W.J."/>
            <person name="Chang Y."/>
            <person name="Federici B.A."/>
            <person name="Kuo A."/>
            <person name="LaButti K."/>
            <person name="Pangilinan J."/>
            <person name="Andreopoulos W."/>
            <person name="Tritt A."/>
            <person name="Riley R."/>
            <person name="Hundley H."/>
            <person name="Johnson J."/>
            <person name="Lipzen A."/>
            <person name="Barry K."/>
            <person name="Lang B.F."/>
            <person name="Cuomo C.A."/>
            <person name="Buchler N.E."/>
            <person name="Grigoriev I.V."/>
            <person name="Spatafora J.W."/>
            <person name="Stajich J.E."/>
            <person name="James T.Y."/>
        </authorList>
    </citation>
    <scope>NUCLEOTIDE SEQUENCE</scope>
    <source>
        <strain evidence="2">AG</strain>
    </source>
</reference>
<feature type="transmembrane region" description="Helical" evidence="1">
    <location>
        <begin position="89"/>
        <end position="107"/>
    </location>
</feature>